<dbReference type="eggNOG" id="COG2226">
    <property type="taxonomic scope" value="Bacteria"/>
</dbReference>
<dbReference type="GO" id="GO:0017174">
    <property type="term" value="F:glycine N-methyltransferase activity"/>
    <property type="evidence" value="ECO:0007669"/>
    <property type="project" value="InterPro"/>
</dbReference>
<dbReference type="HOGENOM" id="CLU_095239_0_0_9"/>
<dbReference type="GO" id="GO:0046498">
    <property type="term" value="P:S-adenosylhomocysteine metabolic process"/>
    <property type="evidence" value="ECO:0007669"/>
    <property type="project" value="TreeGrafter"/>
</dbReference>
<dbReference type="OrthoDB" id="9791837at2"/>
<evidence type="ECO:0000256" key="1">
    <source>
        <dbReference type="ARBA" id="ARBA00022603"/>
    </source>
</evidence>
<evidence type="ECO:0000313" key="5">
    <source>
        <dbReference type="EMBL" id="ADL50022.1"/>
    </source>
</evidence>
<dbReference type="CDD" id="cd02440">
    <property type="entry name" value="AdoMet_MTases"/>
    <property type="match status" value="1"/>
</dbReference>
<keyword evidence="3" id="KW-0949">S-adenosyl-L-methionine</keyword>
<dbReference type="RefSeq" id="WP_010075213.1">
    <property type="nucleotide sequence ID" value="NC_014393.1"/>
</dbReference>
<dbReference type="AlphaFoldDB" id="D9SPH3"/>
<protein>
    <submittedName>
        <fullName evidence="5">Methyltransferase type 11</fullName>
    </submittedName>
</protein>
<dbReference type="GO" id="GO:1904047">
    <property type="term" value="F:S-adenosyl-L-methionine binding"/>
    <property type="evidence" value="ECO:0007669"/>
    <property type="project" value="TreeGrafter"/>
</dbReference>
<dbReference type="KEGG" id="ccb:Clocel_0238"/>
<evidence type="ECO:0000259" key="4">
    <source>
        <dbReference type="Pfam" id="PF13649"/>
    </source>
</evidence>
<dbReference type="STRING" id="573061.Clocel_0238"/>
<dbReference type="GO" id="GO:0006730">
    <property type="term" value="P:one-carbon metabolic process"/>
    <property type="evidence" value="ECO:0007669"/>
    <property type="project" value="TreeGrafter"/>
</dbReference>
<evidence type="ECO:0000313" key="6">
    <source>
        <dbReference type="Proteomes" id="UP000002730"/>
    </source>
</evidence>
<organism evidence="5 6">
    <name type="scientific">Clostridium cellulovorans (strain ATCC 35296 / DSM 3052 / OCM 3 / 743B)</name>
    <dbReference type="NCBI Taxonomy" id="573061"/>
    <lineage>
        <taxon>Bacteria</taxon>
        <taxon>Bacillati</taxon>
        <taxon>Bacillota</taxon>
        <taxon>Clostridia</taxon>
        <taxon>Eubacteriales</taxon>
        <taxon>Clostridiaceae</taxon>
        <taxon>Clostridium</taxon>
    </lineage>
</organism>
<dbReference type="PANTHER" id="PTHR16458">
    <property type="entry name" value="GLYCINE N-METHYLTRANSFERASE"/>
    <property type="match status" value="1"/>
</dbReference>
<dbReference type="GO" id="GO:0016594">
    <property type="term" value="F:glycine binding"/>
    <property type="evidence" value="ECO:0007669"/>
    <property type="project" value="TreeGrafter"/>
</dbReference>
<dbReference type="Pfam" id="PF13649">
    <property type="entry name" value="Methyltransf_25"/>
    <property type="match status" value="1"/>
</dbReference>
<dbReference type="InterPro" id="IPR041698">
    <property type="entry name" value="Methyltransf_25"/>
</dbReference>
<dbReference type="EMBL" id="CP002160">
    <property type="protein sequence ID" value="ADL50022.1"/>
    <property type="molecule type" value="Genomic_DNA"/>
</dbReference>
<reference evidence="5 6" key="1">
    <citation type="submission" date="2010-08" db="EMBL/GenBank/DDBJ databases">
        <title>Complete sequence of Clostridium cellulovorans 743B.</title>
        <authorList>
            <consortium name="US DOE Joint Genome Institute"/>
            <person name="Lucas S."/>
            <person name="Copeland A."/>
            <person name="Lapidus A."/>
            <person name="Cheng J.-F."/>
            <person name="Bruce D."/>
            <person name="Goodwin L."/>
            <person name="Pitluck S."/>
            <person name="Chertkov O."/>
            <person name="Detter J.C."/>
            <person name="Han C."/>
            <person name="Tapia R."/>
            <person name="Land M."/>
            <person name="Hauser L."/>
            <person name="Chang Y.-J."/>
            <person name="Jeffries C."/>
            <person name="Kyrpides N."/>
            <person name="Ivanova N."/>
            <person name="Mikhailova N."/>
            <person name="Hemme C.L."/>
            <person name="Woyke T."/>
        </authorList>
    </citation>
    <scope>NUCLEOTIDE SEQUENCE [LARGE SCALE GENOMIC DNA]</scope>
    <source>
        <strain evidence="6">ATCC 35296 / DSM 3052 / OCM 3 / 743B</strain>
    </source>
</reference>
<dbReference type="Gene3D" id="3.40.50.150">
    <property type="entry name" value="Vaccinia Virus protein VP39"/>
    <property type="match status" value="1"/>
</dbReference>
<sequence length="255" mass="29509">MNNNNVDKQYNSMSYFYDVLYSGCDIKDWENDFINEHKDLLKNLEDNAKVLDSSCGNGIQATALKRYGIDVIGTDISEEMINLTKQYAESNNLLFPTKQLSWAELPDNFGEDFDIVFCYGNSICHSTDKEDMLNNIKSLYKITKNGGKIVIDTRNWDKVIKENIRFNGSGVKKHLDKTYVYTYIWNLNGFDQRGNVEIVFIDITDEKDAKCIPFRLDFTPFKHDEFISRLKSCGLRVVKDSFHESSDTYSVILQK</sequence>
<keyword evidence="2 5" id="KW-0808">Transferase</keyword>
<keyword evidence="1 5" id="KW-0489">Methyltransferase</keyword>
<dbReference type="SUPFAM" id="SSF53335">
    <property type="entry name" value="S-adenosyl-L-methionine-dependent methyltransferases"/>
    <property type="match status" value="1"/>
</dbReference>
<feature type="domain" description="Methyltransferase" evidence="4">
    <location>
        <begin position="50"/>
        <end position="147"/>
    </location>
</feature>
<keyword evidence="6" id="KW-1185">Reference proteome</keyword>
<gene>
    <name evidence="5" type="ordered locus">Clocel_0238</name>
</gene>
<dbReference type="GO" id="GO:1901052">
    <property type="term" value="P:sarcosine metabolic process"/>
    <property type="evidence" value="ECO:0007669"/>
    <property type="project" value="TreeGrafter"/>
</dbReference>
<dbReference type="GO" id="GO:0006111">
    <property type="term" value="P:regulation of gluconeogenesis"/>
    <property type="evidence" value="ECO:0007669"/>
    <property type="project" value="TreeGrafter"/>
</dbReference>
<dbReference type="InterPro" id="IPR014369">
    <property type="entry name" value="Gly/Sar_N_MeTrfase"/>
</dbReference>
<dbReference type="GO" id="GO:0042802">
    <property type="term" value="F:identical protein binding"/>
    <property type="evidence" value="ECO:0007669"/>
    <property type="project" value="TreeGrafter"/>
</dbReference>
<dbReference type="GO" id="GO:0051289">
    <property type="term" value="P:protein homotetramerization"/>
    <property type="evidence" value="ECO:0007669"/>
    <property type="project" value="TreeGrafter"/>
</dbReference>
<name>D9SPH3_CLOC7</name>
<dbReference type="GO" id="GO:0032259">
    <property type="term" value="P:methylation"/>
    <property type="evidence" value="ECO:0007669"/>
    <property type="project" value="UniProtKB-KW"/>
</dbReference>
<dbReference type="PANTHER" id="PTHR16458:SF2">
    <property type="entry name" value="GLYCINE N-METHYLTRANSFERASE"/>
    <property type="match status" value="1"/>
</dbReference>
<dbReference type="Proteomes" id="UP000002730">
    <property type="component" value="Chromosome"/>
</dbReference>
<accession>D9SPH3</accession>
<dbReference type="InterPro" id="IPR029063">
    <property type="entry name" value="SAM-dependent_MTases_sf"/>
</dbReference>
<dbReference type="GO" id="GO:0046500">
    <property type="term" value="P:S-adenosylmethionine metabolic process"/>
    <property type="evidence" value="ECO:0007669"/>
    <property type="project" value="TreeGrafter"/>
</dbReference>
<dbReference type="GO" id="GO:0005829">
    <property type="term" value="C:cytosol"/>
    <property type="evidence" value="ECO:0007669"/>
    <property type="project" value="TreeGrafter"/>
</dbReference>
<evidence type="ECO:0000256" key="2">
    <source>
        <dbReference type="ARBA" id="ARBA00022679"/>
    </source>
</evidence>
<evidence type="ECO:0000256" key="3">
    <source>
        <dbReference type="ARBA" id="ARBA00022691"/>
    </source>
</evidence>
<proteinExistence type="predicted"/>